<evidence type="ECO:0000313" key="2">
    <source>
        <dbReference type="EMBL" id="PYI08829.1"/>
    </source>
</evidence>
<feature type="compositionally biased region" description="Polar residues" evidence="1">
    <location>
        <begin position="111"/>
        <end position="124"/>
    </location>
</feature>
<feature type="compositionally biased region" description="Low complexity" evidence="1">
    <location>
        <begin position="60"/>
        <end position="70"/>
    </location>
</feature>
<sequence>MTRADILVTVGKIDQDLPSEPSDERSARLSTNGHVGPQQGEQRTCSRLGNWRLDPKHRSSSSVRPRLPSPTQHGRRSPPTLCRCGGSHPMTILRSRCRVTADPRSGPFPSSAGQRQSVSLSGSSFGPEWTPSLVIFRPKTRCPPITGGQSPLEAWKKFRMLLRRF</sequence>
<dbReference type="VEuPathDB" id="FungiDB:BO78DRAFT_56857"/>
<keyword evidence="3" id="KW-1185">Reference proteome</keyword>
<protein>
    <submittedName>
        <fullName evidence="2">Uncharacterized protein</fullName>
    </submittedName>
</protein>
<evidence type="ECO:0000256" key="1">
    <source>
        <dbReference type="SAM" id="MobiDB-lite"/>
    </source>
</evidence>
<evidence type="ECO:0000313" key="3">
    <source>
        <dbReference type="Proteomes" id="UP000248423"/>
    </source>
</evidence>
<feature type="compositionally biased region" description="Polar residues" evidence="1">
    <location>
        <begin position="28"/>
        <end position="47"/>
    </location>
</feature>
<dbReference type="EMBL" id="KZ826332">
    <property type="protein sequence ID" value="PYI08829.1"/>
    <property type="molecule type" value="Genomic_DNA"/>
</dbReference>
<feature type="region of interest" description="Disordered" evidence="1">
    <location>
        <begin position="100"/>
        <end position="124"/>
    </location>
</feature>
<dbReference type="AlphaFoldDB" id="A0A319F154"/>
<gene>
    <name evidence="2" type="ORF">BO78DRAFT_56857</name>
</gene>
<proteinExistence type="predicted"/>
<organism evidence="2 3">
    <name type="scientific">Aspergillus sclerotiicarbonarius (strain CBS 121057 / IBT 28362)</name>
    <dbReference type="NCBI Taxonomy" id="1448318"/>
    <lineage>
        <taxon>Eukaryota</taxon>
        <taxon>Fungi</taxon>
        <taxon>Dikarya</taxon>
        <taxon>Ascomycota</taxon>
        <taxon>Pezizomycotina</taxon>
        <taxon>Eurotiomycetes</taxon>
        <taxon>Eurotiomycetidae</taxon>
        <taxon>Eurotiales</taxon>
        <taxon>Aspergillaceae</taxon>
        <taxon>Aspergillus</taxon>
        <taxon>Aspergillus subgen. Circumdati</taxon>
    </lineage>
</organism>
<dbReference type="Proteomes" id="UP000248423">
    <property type="component" value="Unassembled WGS sequence"/>
</dbReference>
<accession>A0A319F154</accession>
<feature type="region of interest" description="Disordered" evidence="1">
    <location>
        <begin position="1"/>
        <end position="86"/>
    </location>
</feature>
<name>A0A319F154_ASPSB</name>
<reference evidence="2 3" key="1">
    <citation type="submission" date="2018-02" db="EMBL/GenBank/DDBJ databases">
        <title>The genomes of Aspergillus section Nigri reveals drivers in fungal speciation.</title>
        <authorList>
            <consortium name="DOE Joint Genome Institute"/>
            <person name="Vesth T.C."/>
            <person name="Nybo J."/>
            <person name="Theobald S."/>
            <person name="Brandl J."/>
            <person name="Frisvad J.C."/>
            <person name="Nielsen K.F."/>
            <person name="Lyhne E.K."/>
            <person name="Kogle M.E."/>
            <person name="Kuo A."/>
            <person name="Riley R."/>
            <person name="Clum A."/>
            <person name="Nolan M."/>
            <person name="Lipzen A."/>
            <person name="Salamov A."/>
            <person name="Henrissat B."/>
            <person name="Wiebenga A."/>
            <person name="De vries R.P."/>
            <person name="Grigoriev I.V."/>
            <person name="Mortensen U.H."/>
            <person name="Andersen M.R."/>
            <person name="Baker S.E."/>
        </authorList>
    </citation>
    <scope>NUCLEOTIDE SEQUENCE [LARGE SCALE GENOMIC DNA]</scope>
    <source>
        <strain evidence="2 3">CBS 121057</strain>
    </source>
</reference>